<reference evidence="3 4" key="1">
    <citation type="submission" date="2018-07" db="EMBL/GenBank/DDBJ databases">
        <title>Arthrobacter sp. nov., isolated from raw cow's milk with high bacterial count.</title>
        <authorList>
            <person name="Hahne J."/>
            <person name="Isele D."/>
            <person name="Lipski A."/>
        </authorList>
    </citation>
    <scope>NUCLEOTIDE SEQUENCE [LARGE SCALE GENOMIC DNA]</scope>
    <source>
        <strain evidence="3 4">JZ R-183</strain>
    </source>
</reference>
<accession>A0A496PG81</accession>
<evidence type="ECO:0000313" key="3">
    <source>
        <dbReference type="EMBL" id="RKW69565.1"/>
    </source>
</evidence>
<keyword evidence="4" id="KW-1185">Reference proteome</keyword>
<dbReference type="AlphaFoldDB" id="A0A496PG81"/>
<dbReference type="Pfam" id="PF03780">
    <property type="entry name" value="Asp23"/>
    <property type="match status" value="1"/>
</dbReference>
<dbReference type="EMBL" id="QQXL01000008">
    <property type="protein sequence ID" value="RKW69565.1"/>
    <property type="molecule type" value="Genomic_DNA"/>
</dbReference>
<evidence type="ECO:0000256" key="1">
    <source>
        <dbReference type="ARBA" id="ARBA00005721"/>
    </source>
</evidence>
<name>A0A496PG81_9MICC</name>
<gene>
    <name evidence="3" type="ORF">DWQ67_12245</name>
</gene>
<comment type="caution">
    <text evidence="3">The sequence shown here is derived from an EMBL/GenBank/DDBJ whole genome shotgun (WGS) entry which is preliminary data.</text>
</comment>
<protein>
    <submittedName>
        <fullName evidence="3">Asp23/Gls24 family envelope stress response protein</fullName>
    </submittedName>
</protein>
<sequence length="280" mass="28502">MPAVDRTPAQETEPALETEPAEDMSPAVIIRRAVTGVPGVLGVGEPVSRALGRLAQAIGQDSSAGVSVTQGNAELAVDLGIVVSYTYPLRDTAARVQQAVAAALADAGRTLAEVNVDVLEVAAEEKNPSPGTVPAPLGGADQAASGSIPGHVRVGSRALSSTAQQLAARAFAVPVNRVGISLRDDAGDLALRLNLPLPVRPLSATAPSAAPEPGSGVDGDAVSLRERALGLRAPLRRDFEAVTGARLSRVDVQVTGVIFDDADAVPAKTKNTLTTQESPA</sequence>
<proteinExistence type="inferred from homology"/>
<evidence type="ECO:0000256" key="2">
    <source>
        <dbReference type="SAM" id="MobiDB-lite"/>
    </source>
</evidence>
<evidence type="ECO:0000313" key="4">
    <source>
        <dbReference type="Proteomes" id="UP000273119"/>
    </source>
</evidence>
<dbReference type="Proteomes" id="UP000273119">
    <property type="component" value="Unassembled WGS sequence"/>
</dbReference>
<feature type="region of interest" description="Disordered" evidence="2">
    <location>
        <begin position="1"/>
        <end position="24"/>
    </location>
</feature>
<dbReference type="PANTHER" id="PTHR34297">
    <property type="entry name" value="HYPOTHETICAL CYTOSOLIC PROTEIN-RELATED"/>
    <property type="match status" value="1"/>
</dbReference>
<organism evidence="3 4">
    <name type="scientific">Galactobacter caseinivorans</name>
    <dbReference type="NCBI Taxonomy" id="2676123"/>
    <lineage>
        <taxon>Bacteria</taxon>
        <taxon>Bacillati</taxon>
        <taxon>Actinomycetota</taxon>
        <taxon>Actinomycetes</taxon>
        <taxon>Micrococcales</taxon>
        <taxon>Micrococcaceae</taxon>
        <taxon>Galactobacter</taxon>
    </lineage>
</organism>
<dbReference type="PANTHER" id="PTHR34297:SF3">
    <property type="entry name" value="ALKALINE SHOCK PROTEIN 23"/>
    <property type="match status" value="1"/>
</dbReference>
<comment type="similarity">
    <text evidence="1">Belongs to the asp23 family.</text>
</comment>
<dbReference type="InterPro" id="IPR005531">
    <property type="entry name" value="Asp23"/>
</dbReference>